<dbReference type="Gene3D" id="1.10.10.60">
    <property type="entry name" value="Homeodomain-like"/>
    <property type="match status" value="2"/>
</dbReference>
<dbReference type="RefSeq" id="WP_379866583.1">
    <property type="nucleotide sequence ID" value="NZ_JBHTBW010000057.1"/>
</dbReference>
<proteinExistence type="predicted"/>
<dbReference type="InterPro" id="IPR018062">
    <property type="entry name" value="HTH_AraC-typ_CS"/>
</dbReference>
<keyword evidence="1" id="KW-0805">Transcription regulation</keyword>
<dbReference type="SMART" id="SM00342">
    <property type="entry name" value="HTH_ARAC"/>
    <property type="match status" value="1"/>
</dbReference>
<evidence type="ECO:0000256" key="3">
    <source>
        <dbReference type="ARBA" id="ARBA00023163"/>
    </source>
</evidence>
<evidence type="ECO:0000259" key="4">
    <source>
        <dbReference type="PROSITE" id="PS01124"/>
    </source>
</evidence>
<keyword evidence="3" id="KW-0804">Transcription</keyword>
<evidence type="ECO:0000313" key="5">
    <source>
        <dbReference type="EMBL" id="MFC7442592.1"/>
    </source>
</evidence>
<sequence length="295" mass="34488">MSVSAQEKFGSYGFRFQEETQSHIANIWNIGWEEQTSPRYDWDGLKRGETGKYVFQYTLSGYGVIEVDGQTIRLDKNKAFLVPIPSAHRYYLPRQSKRWELIFITLYGREVERIWHAVREQVGPVIQVVPESPLIRLLFRLYQETREQKITDAFYASAKAYEFAMECYRFAKNLTGEKGPSTSVSKAMHYIESHYADPLTLEEIALAAGVSRFYLIKQFRDQQRTTPMRFVTRLRIKKAVELLRHTTLTVKEIANRVGYEDANYFNKVFRRTIGISAGQFRESKQMLPIDHVVIE</sequence>
<reference evidence="6" key="1">
    <citation type="journal article" date="2019" name="Int. J. Syst. Evol. Microbiol.">
        <title>The Global Catalogue of Microorganisms (GCM) 10K type strain sequencing project: providing services to taxonomists for standard genome sequencing and annotation.</title>
        <authorList>
            <consortium name="The Broad Institute Genomics Platform"/>
            <consortium name="The Broad Institute Genome Sequencing Center for Infectious Disease"/>
            <person name="Wu L."/>
            <person name="Ma J."/>
        </authorList>
    </citation>
    <scope>NUCLEOTIDE SEQUENCE [LARGE SCALE GENOMIC DNA]</scope>
    <source>
        <strain evidence="6">CGMCC 1.12942</strain>
    </source>
</reference>
<accession>A0ABW2RP87</accession>
<gene>
    <name evidence="5" type="ORF">ACFQNG_16070</name>
</gene>
<evidence type="ECO:0000256" key="1">
    <source>
        <dbReference type="ARBA" id="ARBA00023015"/>
    </source>
</evidence>
<dbReference type="Pfam" id="PF12833">
    <property type="entry name" value="HTH_18"/>
    <property type="match status" value="1"/>
</dbReference>
<evidence type="ECO:0000256" key="2">
    <source>
        <dbReference type="ARBA" id="ARBA00023125"/>
    </source>
</evidence>
<feature type="domain" description="HTH araC/xylS-type" evidence="4">
    <location>
        <begin position="185"/>
        <end position="283"/>
    </location>
</feature>
<dbReference type="Pfam" id="PF02311">
    <property type="entry name" value="AraC_binding"/>
    <property type="match status" value="1"/>
</dbReference>
<dbReference type="EMBL" id="JBHTBW010000057">
    <property type="protein sequence ID" value="MFC7442592.1"/>
    <property type="molecule type" value="Genomic_DNA"/>
</dbReference>
<keyword evidence="2" id="KW-0238">DNA-binding</keyword>
<dbReference type="InterPro" id="IPR037923">
    <property type="entry name" value="HTH-like"/>
</dbReference>
<dbReference type="PRINTS" id="PR00032">
    <property type="entry name" value="HTHARAC"/>
</dbReference>
<dbReference type="SUPFAM" id="SSF51215">
    <property type="entry name" value="Regulatory protein AraC"/>
    <property type="match status" value="1"/>
</dbReference>
<dbReference type="InterPro" id="IPR018060">
    <property type="entry name" value="HTH_AraC"/>
</dbReference>
<dbReference type="PROSITE" id="PS01124">
    <property type="entry name" value="HTH_ARAC_FAMILY_2"/>
    <property type="match status" value="1"/>
</dbReference>
<keyword evidence="6" id="KW-1185">Reference proteome</keyword>
<dbReference type="InterPro" id="IPR020449">
    <property type="entry name" value="Tscrpt_reg_AraC-type_HTH"/>
</dbReference>
<dbReference type="PANTHER" id="PTHR43280:SF28">
    <property type="entry name" value="HTH-TYPE TRANSCRIPTIONAL ACTIVATOR RHAS"/>
    <property type="match status" value="1"/>
</dbReference>
<dbReference type="Gene3D" id="2.60.120.280">
    <property type="entry name" value="Regulatory protein AraC"/>
    <property type="match status" value="1"/>
</dbReference>
<dbReference type="SUPFAM" id="SSF46689">
    <property type="entry name" value="Homeodomain-like"/>
    <property type="match status" value="2"/>
</dbReference>
<protein>
    <submittedName>
        <fullName evidence="5">Helix-turn-helix domain-containing protein</fullName>
    </submittedName>
</protein>
<dbReference type="InterPro" id="IPR003313">
    <property type="entry name" value="AraC-bd"/>
</dbReference>
<comment type="caution">
    <text evidence="5">The sequence shown here is derived from an EMBL/GenBank/DDBJ whole genome shotgun (WGS) entry which is preliminary data.</text>
</comment>
<evidence type="ECO:0000313" key="6">
    <source>
        <dbReference type="Proteomes" id="UP001596500"/>
    </source>
</evidence>
<dbReference type="Proteomes" id="UP001596500">
    <property type="component" value="Unassembled WGS sequence"/>
</dbReference>
<name>A0ABW2RP87_9BACL</name>
<dbReference type="PANTHER" id="PTHR43280">
    <property type="entry name" value="ARAC-FAMILY TRANSCRIPTIONAL REGULATOR"/>
    <property type="match status" value="1"/>
</dbReference>
<dbReference type="PROSITE" id="PS00041">
    <property type="entry name" value="HTH_ARAC_FAMILY_1"/>
    <property type="match status" value="1"/>
</dbReference>
<dbReference type="InterPro" id="IPR009057">
    <property type="entry name" value="Homeodomain-like_sf"/>
</dbReference>
<organism evidence="5 6">
    <name type="scientific">Laceyella putida</name>
    <dbReference type="NCBI Taxonomy" id="110101"/>
    <lineage>
        <taxon>Bacteria</taxon>
        <taxon>Bacillati</taxon>
        <taxon>Bacillota</taxon>
        <taxon>Bacilli</taxon>
        <taxon>Bacillales</taxon>
        <taxon>Thermoactinomycetaceae</taxon>
        <taxon>Laceyella</taxon>
    </lineage>
</organism>